<dbReference type="PRINTS" id="PR00420">
    <property type="entry name" value="RNGMNOXGNASE"/>
</dbReference>
<evidence type="ECO:0000256" key="3">
    <source>
        <dbReference type="ARBA" id="ARBA00022827"/>
    </source>
</evidence>
<evidence type="ECO:0000313" key="10">
    <source>
        <dbReference type="Proteomes" id="UP001430848"/>
    </source>
</evidence>
<keyword evidence="3" id="KW-0274">FAD</keyword>
<keyword evidence="2" id="KW-0285">Flavoprotein</keyword>
<comment type="caution">
    <text evidence="9">The sequence shown here is derived from an EMBL/GenBank/DDBJ whole genome shotgun (WGS) entry which is preliminary data.</text>
</comment>
<feature type="domain" description="Phenol hydroxylase-like C-terminal dimerisation" evidence="8">
    <location>
        <begin position="492"/>
        <end position="733"/>
    </location>
</feature>
<dbReference type="Pfam" id="PF07976">
    <property type="entry name" value="Phe_hydrox_dim"/>
    <property type="match status" value="1"/>
</dbReference>
<gene>
    <name evidence="9" type="ORF">SLS63_013396</name>
</gene>
<dbReference type="SUPFAM" id="SSF52833">
    <property type="entry name" value="Thioredoxin-like"/>
    <property type="match status" value="1"/>
</dbReference>
<keyword evidence="6" id="KW-0812">Transmembrane</keyword>
<dbReference type="Gene3D" id="3.50.50.60">
    <property type="entry name" value="FAD/NAD(P)-binding domain"/>
    <property type="match status" value="1"/>
</dbReference>
<keyword evidence="6" id="KW-1133">Transmembrane helix</keyword>
<dbReference type="EMBL" id="JAKNSF020000178">
    <property type="protein sequence ID" value="KAK7708774.1"/>
    <property type="molecule type" value="Genomic_DNA"/>
</dbReference>
<proteinExistence type="inferred from homology"/>
<keyword evidence="4" id="KW-0560">Oxidoreductase</keyword>
<evidence type="ECO:0008006" key="11">
    <source>
        <dbReference type="Google" id="ProtNLM"/>
    </source>
</evidence>
<dbReference type="Gene3D" id="3.30.9.10">
    <property type="entry name" value="D-Amino Acid Oxidase, subunit A, domain 2"/>
    <property type="match status" value="1"/>
</dbReference>
<dbReference type="InterPro" id="IPR036188">
    <property type="entry name" value="FAD/NAD-bd_sf"/>
</dbReference>
<evidence type="ECO:0000256" key="6">
    <source>
        <dbReference type="SAM" id="Phobius"/>
    </source>
</evidence>
<name>A0ABR1NNK7_DIAER</name>
<protein>
    <recommendedName>
        <fullName evidence="11">FAD binding domain-containing protein</fullName>
    </recommendedName>
</protein>
<feature type="domain" description="FAD-binding" evidence="7">
    <location>
        <begin position="61"/>
        <end position="333"/>
    </location>
</feature>
<feature type="region of interest" description="Disordered" evidence="5">
    <location>
        <begin position="362"/>
        <end position="389"/>
    </location>
</feature>
<dbReference type="InterPro" id="IPR050641">
    <property type="entry name" value="RIFMO-like"/>
</dbReference>
<evidence type="ECO:0000256" key="2">
    <source>
        <dbReference type="ARBA" id="ARBA00022630"/>
    </source>
</evidence>
<dbReference type="InterPro" id="IPR002938">
    <property type="entry name" value="FAD-bd"/>
</dbReference>
<dbReference type="PANTHER" id="PTHR43004">
    <property type="entry name" value="TRK SYSTEM POTASSIUM UPTAKE PROTEIN"/>
    <property type="match status" value="1"/>
</dbReference>
<evidence type="ECO:0000259" key="7">
    <source>
        <dbReference type="Pfam" id="PF01494"/>
    </source>
</evidence>
<dbReference type="PANTHER" id="PTHR43004:SF4">
    <property type="entry name" value="FAD-BINDING DOMAIN-CONTAINING PROTEIN"/>
    <property type="match status" value="1"/>
</dbReference>
<dbReference type="Gene3D" id="3.40.30.20">
    <property type="match status" value="1"/>
</dbReference>
<feature type="compositionally biased region" description="Polar residues" evidence="5">
    <location>
        <begin position="1"/>
        <end position="10"/>
    </location>
</feature>
<dbReference type="InterPro" id="IPR012941">
    <property type="entry name" value="Phe_hydrox_C_dim_dom"/>
</dbReference>
<dbReference type="InterPro" id="IPR038220">
    <property type="entry name" value="PHOX_C_sf"/>
</dbReference>
<keyword evidence="6" id="KW-0472">Membrane</keyword>
<feature type="compositionally biased region" description="Polar residues" evidence="5">
    <location>
        <begin position="371"/>
        <end position="386"/>
    </location>
</feature>
<feature type="region of interest" description="Disordered" evidence="5">
    <location>
        <begin position="1"/>
        <end position="42"/>
    </location>
</feature>
<organism evidence="9 10">
    <name type="scientific">Diaporthe eres</name>
    <name type="common">Phomopsis oblonga</name>
    <dbReference type="NCBI Taxonomy" id="83184"/>
    <lineage>
        <taxon>Eukaryota</taxon>
        <taxon>Fungi</taxon>
        <taxon>Dikarya</taxon>
        <taxon>Ascomycota</taxon>
        <taxon>Pezizomycotina</taxon>
        <taxon>Sordariomycetes</taxon>
        <taxon>Sordariomycetidae</taxon>
        <taxon>Diaporthales</taxon>
        <taxon>Diaporthaceae</taxon>
        <taxon>Diaporthe</taxon>
        <taxon>Diaporthe eres species complex</taxon>
    </lineage>
</organism>
<accession>A0ABR1NNK7</accession>
<dbReference type="Proteomes" id="UP001430848">
    <property type="component" value="Unassembled WGS sequence"/>
</dbReference>
<evidence type="ECO:0000313" key="9">
    <source>
        <dbReference type="EMBL" id="KAK7708774.1"/>
    </source>
</evidence>
<keyword evidence="10" id="KW-1185">Reference proteome</keyword>
<dbReference type="Pfam" id="PF01494">
    <property type="entry name" value="FAD_binding_3"/>
    <property type="match status" value="2"/>
</dbReference>
<dbReference type="SUPFAM" id="SSF51905">
    <property type="entry name" value="FAD/NAD(P)-binding domain"/>
    <property type="match status" value="1"/>
</dbReference>
<reference evidence="9 10" key="1">
    <citation type="submission" date="2024-02" db="EMBL/GenBank/DDBJ databases">
        <title>De novo assembly and annotation of 12 fungi associated with fruit tree decline syndrome in Ontario, Canada.</title>
        <authorList>
            <person name="Sulman M."/>
            <person name="Ellouze W."/>
            <person name="Ilyukhin E."/>
        </authorList>
    </citation>
    <scope>NUCLEOTIDE SEQUENCE [LARGE SCALE GENOMIC DNA]</scope>
    <source>
        <strain evidence="9 10">M169</strain>
    </source>
</reference>
<evidence type="ECO:0000256" key="5">
    <source>
        <dbReference type="SAM" id="MobiDB-lite"/>
    </source>
</evidence>
<sequence>MSNGASSPLGGSSDGDVDMDTDTLVNGNEDEATPRPEPINENAPVNIMPLLARRQPKTERHDVCIVGAGPAGLMLGLVLARFGIMPLILDERADQTPVGRADGLQPKTIETLRMLGLADTLLQQSVKIYDITMWQSLSSSGESELRRVGREVHYPAFIVDLVDPFVLIGHQGMVEKAFASDLAKRGISVRRCHKLDSVSVKDDGTMEVQSQFNVTRDLRAFDATYLVGCDGAHSRVRKMIVGPTDPGSRDDPDEMSVWGVLDGEVDTNFPDIWTKCVVFSEQFGSVLIIPRERDMTRLYIEMRPDADIGAADSNPARVQAAIMRRAAQIIGSDGRGPYRIRWRRVEWFGQYRVSQRVAPSFSCSVPRPQESARQQTPTPATINQTTDDADNEHRIFIAGDAAHTHSPKAAQGMNTALHDSWNLAWKLNLAIRGLAKPSVLLESYSSERQKIARDLVAFDFKHAQEMSRGNPAALADNFRKNVRFISGVGCEYAPNALNLEPEGFDDVKNAMEDSGVAGTVGLPQLGARPGCTLPPGKVSRYIDANPVDVQLDIPVLGQFRLYFFIPDILSAPAAAFLVSLCGAIAEPESLMSRLSAAAGKSYLERPRVPSHEDIFKRPERYIAVSQLFAFALITSTSKHLFEISDLPAILARSPWTIYLDDMPDLDTRGLTCTEKYLGAPLQDGEVAIVNVRPDGYVGAVRRWDMSPGGAADDAIETGREAARWLDAYFDGFLQVPES</sequence>
<evidence type="ECO:0000259" key="8">
    <source>
        <dbReference type="Pfam" id="PF07976"/>
    </source>
</evidence>
<evidence type="ECO:0000256" key="4">
    <source>
        <dbReference type="ARBA" id="ARBA00023002"/>
    </source>
</evidence>
<dbReference type="SUPFAM" id="SSF54373">
    <property type="entry name" value="FAD-linked reductases, C-terminal domain"/>
    <property type="match status" value="1"/>
</dbReference>
<dbReference type="InterPro" id="IPR036249">
    <property type="entry name" value="Thioredoxin-like_sf"/>
</dbReference>
<comment type="similarity">
    <text evidence="1">Belongs to the PheA/TfdB FAD monooxygenase family.</text>
</comment>
<evidence type="ECO:0000256" key="1">
    <source>
        <dbReference type="ARBA" id="ARBA00007801"/>
    </source>
</evidence>
<feature type="domain" description="FAD-binding" evidence="7">
    <location>
        <begin position="379"/>
        <end position="458"/>
    </location>
</feature>
<feature type="transmembrane region" description="Helical" evidence="6">
    <location>
        <begin position="63"/>
        <end position="89"/>
    </location>
</feature>